<name>A0A2A9LXW8_BESBE</name>
<accession>A0A2A9LXW8</accession>
<feature type="non-terminal residue" evidence="1">
    <location>
        <position position="1"/>
    </location>
</feature>
<evidence type="ECO:0000313" key="2">
    <source>
        <dbReference type="Proteomes" id="UP000224006"/>
    </source>
</evidence>
<evidence type="ECO:0000313" key="1">
    <source>
        <dbReference type="EMBL" id="PFH30655.1"/>
    </source>
</evidence>
<dbReference type="VEuPathDB" id="ToxoDB:BESB_033000"/>
<gene>
    <name evidence="1" type="ORF">BESB_033000</name>
</gene>
<dbReference type="AlphaFoldDB" id="A0A2A9LXW8"/>
<sequence length="18" mass="2190">RIPDYPDYLCYINTCVQL</sequence>
<keyword evidence="2" id="KW-1185">Reference proteome</keyword>
<feature type="non-terminal residue" evidence="1">
    <location>
        <position position="18"/>
    </location>
</feature>
<proteinExistence type="predicted"/>
<reference evidence="1 2" key="1">
    <citation type="submission" date="2017-09" db="EMBL/GenBank/DDBJ databases">
        <title>Genome sequencing of Besnoitia besnoiti strain Bb-Ger1.</title>
        <authorList>
            <person name="Schares G."/>
            <person name="Venepally P."/>
            <person name="Lorenzi H.A."/>
        </authorList>
    </citation>
    <scope>NUCLEOTIDE SEQUENCE [LARGE SCALE GENOMIC DNA]</scope>
    <source>
        <strain evidence="1 2">Bb-Ger1</strain>
    </source>
</reference>
<comment type="caution">
    <text evidence="1">The sequence shown here is derived from an EMBL/GenBank/DDBJ whole genome shotgun (WGS) entry which is preliminary data.</text>
</comment>
<protein>
    <submittedName>
        <fullName evidence="1">Uncharacterized protein</fullName>
    </submittedName>
</protein>
<dbReference type="EMBL" id="NWUJ01000152">
    <property type="protein sequence ID" value="PFH30655.1"/>
    <property type="molecule type" value="Genomic_DNA"/>
</dbReference>
<organism evidence="1 2">
    <name type="scientific">Besnoitia besnoiti</name>
    <name type="common">Apicomplexan protozoan</name>
    <dbReference type="NCBI Taxonomy" id="94643"/>
    <lineage>
        <taxon>Eukaryota</taxon>
        <taxon>Sar</taxon>
        <taxon>Alveolata</taxon>
        <taxon>Apicomplexa</taxon>
        <taxon>Conoidasida</taxon>
        <taxon>Coccidia</taxon>
        <taxon>Eucoccidiorida</taxon>
        <taxon>Eimeriorina</taxon>
        <taxon>Sarcocystidae</taxon>
        <taxon>Besnoitia</taxon>
    </lineage>
</organism>
<dbReference type="Proteomes" id="UP000224006">
    <property type="component" value="Unassembled WGS sequence"/>
</dbReference>